<dbReference type="SUPFAM" id="SSF69318">
    <property type="entry name" value="Integrin alpha N-terminal domain"/>
    <property type="match status" value="1"/>
</dbReference>
<dbReference type="RefSeq" id="WP_203919440.1">
    <property type="nucleotide sequence ID" value="NZ_BONZ01000038.1"/>
</dbReference>
<evidence type="ECO:0000313" key="1">
    <source>
        <dbReference type="EMBL" id="GIH15819.1"/>
    </source>
</evidence>
<dbReference type="AlphaFoldDB" id="A0A8J3VR70"/>
<dbReference type="EMBL" id="BONZ01000038">
    <property type="protein sequence ID" value="GIH15819.1"/>
    <property type="molecule type" value="Genomic_DNA"/>
</dbReference>
<dbReference type="Proteomes" id="UP000642748">
    <property type="component" value="Unassembled WGS sequence"/>
</dbReference>
<keyword evidence="2" id="KW-1185">Reference proteome</keyword>
<protein>
    <submittedName>
        <fullName evidence="1">Uncharacterized protein</fullName>
    </submittedName>
</protein>
<gene>
    <name evidence="1" type="ORF">Raf01_39910</name>
</gene>
<accession>A0A8J3VR70</accession>
<dbReference type="InterPro" id="IPR028994">
    <property type="entry name" value="Integrin_alpha_N"/>
</dbReference>
<evidence type="ECO:0000313" key="2">
    <source>
        <dbReference type="Proteomes" id="UP000642748"/>
    </source>
</evidence>
<organism evidence="1 2">
    <name type="scientific">Rugosimonospora africana</name>
    <dbReference type="NCBI Taxonomy" id="556532"/>
    <lineage>
        <taxon>Bacteria</taxon>
        <taxon>Bacillati</taxon>
        <taxon>Actinomycetota</taxon>
        <taxon>Actinomycetes</taxon>
        <taxon>Micromonosporales</taxon>
        <taxon>Micromonosporaceae</taxon>
        <taxon>Rugosimonospora</taxon>
    </lineage>
</organism>
<proteinExistence type="predicted"/>
<reference evidence="1" key="1">
    <citation type="submission" date="2021-01" db="EMBL/GenBank/DDBJ databases">
        <title>Whole genome shotgun sequence of Rugosimonospora africana NBRC 104875.</title>
        <authorList>
            <person name="Komaki H."/>
            <person name="Tamura T."/>
        </authorList>
    </citation>
    <scope>NUCLEOTIDE SEQUENCE</scope>
    <source>
        <strain evidence="1">NBRC 104875</strain>
    </source>
</reference>
<comment type="caution">
    <text evidence="1">The sequence shown here is derived from an EMBL/GenBank/DDBJ whole genome shotgun (WGS) entry which is preliminary data.</text>
</comment>
<sequence>MAWGRGLRGWLGAVGVAGTVAAILLGSAPAATAGAAGEELAPGDGFGATITSGVLDWGQVPSWADFNGDGRADYCRQVGNVNLQSSRVSCTLSTGTGFGATFTSGVLDWGQVPSWADFNGDGRADYCRRVGDVNLRSSRVSCTLSTGTGFGATITSGVLDWGYVPGTAWADFNGDGRADYCRPVGTVNLQSSYVECTLSTGTAFGATIRSNVLDWGYDTGRAWIDANADGKADYCRRVGNVNLVSSRVSCTLSTA</sequence>
<name>A0A8J3VR70_9ACTN</name>